<proteinExistence type="predicted"/>
<feature type="compositionally biased region" description="Acidic residues" evidence="1">
    <location>
        <begin position="74"/>
        <end position="83"/>
    </location>
</feature>
<sequence length="219" mass="25833">MSRSSENKKTLIRSKYYIGICELHHDLLHGFNESSSSQIKGHYLLMEKFGNFHQYIVNDVYNCRYYDDNDRDDIDDRDDDGELENSNSSIVDSDDEVENDNPKLIDLYRYKYSILLKSPTFMNNCHSIIRNYHNIIKSFYYIQPHIVECVYLPGGECVAILKTFWLKIVQRTWKRVYKQRMAMLCSVPIMRLREISSGGFVYEKIHIPGLRGMLNGLVY</sequence>
<feature type="region of interest" description="Disordered" evidence="1">
    <location>
        <begin position="74"/>
        <end position="97"/>
    </location>
</feature>
<dbReference type="EMBL" id="MN739824">
    <property type="protein sequence ID" value="QHT27551.1"/>
    <property type="molecule type" value="Genomic_DNA"/>
</dbReference>
<evidence type="ECO:0000256" key="1">
    <source>
        <dbReference type="SAM" id="MobiDB-lite"/>
    </source>
</evidence>
<protein>
    <submittedName>
        <fullName evidence="2">Uncharacterized protein</fullName>
    </submittedName>
</protein>
<name>A0A6C0EG29_9ZZZZ</name>
<organism evidence="2">
    <name type="scientific">viral metagenome</name>
    <dbReference type="NCBI Taxonomy" id="1070528"/>
    <lineage>
        <taxon>unclassified sequences</taxon>
        <taxon>metagenomes</taxon>
        <taxon>organismal metagenomes</taxon>
    </lineage>
</organism>
<accession>A0A6C0EG29</accession>
<evidence type="ECO:0000313" key="2">
    <source>
        <dbReference type="EMBL" id="QHT27551.1"/>
    </source>
</evidence>
<dbReference type="AlphaFoldDB" id="A0A6C0EG29"/>
<reference evidence="2" key="1">
    <citation type="journal article" date="2020" name="Nature">
        <title>Giant virus diversity and host interactions through global metagenomics.</title>
        <authorList>
            <person name="Schulz F."/>
            <person name="Roux S."/>
            <person name="Paez-Espino D."/>
            <person name="Jungbluth S."/>
            <person name="Walsh D.A."/>
            <person name="Denef V.J."/>
            <person name="McMahon K.D."/>
            <person name="Konstantinidis K.T."/>
            <person name="Eloe-Fadrosh E.A."/>
            <person name="Kyrpides N.C."/>
            <person name="Woyke T."/>
        </authorList>
    </citation>
    <scope>NUCLEOTIDE SEQUENCE</scope>
    <source>
        <strain evidence="2">GVMAG-M-3300023179-33</strain>
    </source>
</reference>